<proteinExistence type="predicted"/>
<evidence type="ECO:0000313" key="5">
    <source>
        <dbReference type="Proteomes" id="UP000572268"/>
    </source>
</evidence>
<evidence type="ECO:0000313" key="3">
    <source>
        <dbReference type="EMBL" id="KAF4657737.1"/>
    </source>
</evidence>
<comment type="caution">
    <text evidence="2">The sequence shown here is derived from an EMBL/GenBank/DDBJ whole genome shotgun (WGS) entry which is preliminary data.</text>
</comment>
<dbReference type="Proteomes" id="UP000572268">
    <property type="component" value="Unassembled WGS sequence"/>
</dbReference>
<feature type="signal peptide" evidence="1">
    <location>
        <begin position="1"/>
        <end position="18"/>
    </location>
</feature>
<dbReference type="AlphaFoldDB" id="A0A7J6L6F1"/>
<gene>
    <name evidence="3" type="ORF">FOL46_007287</name>
    <name evidence="2" type="ORF">FOZ61_008064</name>
</gene>
<name>A0A7J6L6F1_PEROL</name>
<organism evidence="2 4">
    <name type="scientific">Perkinsus olseni</name>
    <name type="common">Perkinsus atlanticus</name>
    <dbReference type="NCBI Taxonomy" id="32597"/>
    <lineage>
        <taxon>Eukaryota</taxon>
        <taxon>Sar</taxon>
        <taxon>Alveolata</taxon>
        <taxon>Perkinsozoa</taxon>
        <taxon>Perkinsea</taxon>
        <taxon>Perkinsida</taxon>
        <taxon>Perkinsidae</taxon>
        <taxon>Perkinsus</taxon>
    </lineage>
</organism>
<dbReference type="EMBL" id="JABANN010000506">
    <property type="protein sequence ID" value="KAF4657737.1"/>
    <property type="molecule type" value="Genomic_DNA"/>
</dbReference>
<feature type="chain" id="PRO_5033911858" evidence="1">
    <location>
        <begin position="19"/>
        <end position="355"/>
    </location>
</feature>
<evidence type="ECO:0000256" key="1">
    <source>
        <dbReference type="SAM" id="SignalP"/>
    </source>
</evidence>
<sequence length="355" mass="39504">MLLVHIFLVQILVIATDAVRKVTYQCMAPVPRFNLTTVAMKPPQCLPYHGQPPRGSPDYCLYSRANKTFTNTGLLFLPYNTTHTPKKDPVALEGFVILSEKSRIPVDVGIRGAGETNFKLNLPMAGSDKDRILVDLDLVVPSCLKLGGHPAPDVEVSIPVQLRTQTNISTYEPLNAVGHGNATGYVATDEGFSYFHCLVAAFNNRGGLSSRITLWMAFYTTDLMNLLTLLLTVLASVEAQSRPYEYVHSSEDFKFTLFLYNSVYVVYKFEVTGKPTFQTPLGGAFLSGRSKFLPVSRLRISSRFPAGLKFIYDTIKALYPKYKPQEGDLGTLTFTANGIKSQFQGEELEFMLQLR</sequence>
<dbReference type="OrthoDB" id="10543872at2759"/>
<evidence type="ECO:0000313" key="2">
    <source>
        <dbReference type="EMBL" id="KAF4654753.1"/>
    </source>
</evidence>
<protein>
    <submittedName>
        <fullName evidence="2">Uncharacterized protein</fullName>
    </submittedName>
</protein>
<dbReference type="Proteomes" id="UP000570595">
    <property type="component" value="Unassembled WGS sequence"/>
</dbReference>
<dbReference type="EMBL" id="JABAHT010000513">
    <property type="protein sequence ID" value="KAF4654753.1"/>
    <property type="molecule type" value="Genomic_DNA"/>
</dbReference>
<reference evidence="4 5" key="1">
    <citation type="submission" date="2020-04" db="EMBL/GenBank/DDBJ databases">
        <title>Perkinsus olseni comparative genomics.</title>
        <authorList>
            <person name="Bogema D.R."/>
        </authorList>
    </citation>
    <scope>NUCLEOTIDE SEQUENCE [LARGE SCALE GENOMIC DNA]</scope>
    <source>
        <strain evidence="2">ATCC PRA-179</strain>
        <strain evidence="3">ATCC PRA-31</strain>
    </source>
</reference>
<evidence type="ECO:0000313" key="4">
    <source>
        <dbReference type="Proteomes" id="UP000570595"/>
    </source>
</evidence>
<accession>A0A7J6L6F1</accession>
<keyword evidence="1" id="KW-0732">Signal</keyword>